<evidence type="ECO:0000313" key="2">
    <source>
        <dbReference type="Proteomes" id="UP000326396"/>
    </source>
</evidence>
<name>A0A5N6LDX6_9ASTR</name>
<dbReference type="EMBL" id="SZYD01001442">
    <property type="protein sequence ID" value="KAD0728479.1"/>
    <property type="molecule type" value="Genomic_DNA"/>
</dbReference>
<dbReference type="AlphaFoldDB" id="A0A5N6LDX6"/>
<dbReference type="Proteomes" id="UP000326396">
    <property type="component" value="Unassembled WGS sequence"/>
</dbReference>
<comment type="caution">
    <text evidence="1">The sequence shown here is derived from an EMBL/GenBank/DDBJ whole genome shotgun (WGS) entry which is preliminary data.</text>
</comment>
<evidence type="ECO:0000313" key="1">
    <source>
        <dbReference type="EMBL" id="KAD0728479.1"/>
    </source>
</evidence>
<accession>A0A5N6LDX6</accession>
<gene>
    <name evidence="1" type="ORF">E3N88_43789</name>
</gene>
<organism evidence="1 2">
    <name type="scientific">Mikania micrantha</name>
    <name type="common">bitter vine</name>
    <dbReference type="NCBI Taxonomy" id="192012"/>
    <lineage>
        <taxon>Eukaryota</taxon>
        <taxon>Viridiplantae</taxon>
        <taxon>Streptophyta</taxon>
        <taxon>Embryophyta</taxon>
        <taxon>Tracheophyta</taxon>
        <taxon>Spermatophyta</taxon>
        <taxon>Magnoliopsida</taxon>
        <taxon>eudicotyledons</taxon>
        <taxon>Gunneridae</taxon>
        <taxon>Pentapetalae</taxon>
        <taxon>asterids</taxon>
        <taxon>campanulids</taxon>
        <taxon>Asterales</taxon>
        <taxon>Asteraceae</taxon>
        <taxon>Asteroideae</taxon>
        <taxon>Heliantheae alliance</taxon>
        <taxon>Eupatorieae</taxon>
        <taxon>Mikania</taxon>
    </lineage>
</organism>
<sequence length="185" mass="20076">MGIQKIKITRLKKSEIEINTKVKIKRIKEIKNQRISVKSLQVQKTIGSGCTGIIKIPSRPVCGGMASGRGCSLDPGVCPIYKHTDLDDAGDVNEVRVFTGKEGVETFSIGRVLGLVGCGAHENSTVKRAQVAAIQGWVTSLGSFHPGNQKQIREPGGAEQTISNTAGCYRWYQRQGPNPCDQRGR</sequence>
<proteinExistence type="predicted"/>
<protein>
    <submittedName>
        <fullName evidence="1">Uncharacterized protein</fullName>
    </submittedName>
</protein>
<keyword evidence="2" id="KW-1185">Reference proteome</keyword>
<reference evidence="1 2" key="1">
    <citation type="submission" date="2019-05" db="EMBL/GenBank/DDBJ databases">
        <title>Mikania micrantha, genome provides insights into the molecular mechanism of rapid growth.</title>
        <authorList>
            <person name="Liu B."/>
        </authorList>
    </citation>
    <scope>NUCLEOTIDE SEQUENCE [LARGE SCALE GENOMIC DNA]</scope>
    <source>
        <strain evidence="1">NLD-2019</strain>
        <tissue evidence="1">Leaf</tissue>
    </source>
</reference>